<dbReference type="eggNOG" id="COG5632">
    <property type="taxonomic scope" value="Bacteria"/>
</dbReference>
<keyword evidence="4" id="KW-0961">Cell wall biogenesis/degradation</keyword>
<reference evidence="6 7" key="1">
    <citation type="submission" date="2012-05" db="EMBL/GenBank/DDBJ databases">
        <authorList>
            <person name="Weinstock G."/>
            <person name="Sodergren E."/>
            <person name="Lobos E.A."/>
            <person name="Fulton L."/>
            <person name="Fulton R."/>
            <person name="Courtney L."/>
            <person name="Fronick C."/>
            <person name="O'Laughlin M."/>
            <person name="Godfrey J."/>
            <person name="Wilson R.M."/>
            <person name="Miner T."/>
            <person name="Farmer C."/>
            <person name="Delehaunty K."/>
            <person name="Cordes M."/>
            <person name="Minx P."/>
            <person name="Tomlinson C."/>
            <person name="Chen J."/>
            <person name="Wollam A."/>
            <person name="Pepin K.H."/>
            <person name="Bhonagiri V."/>
            <person name="Zhang X."/>
            <person name="Suruliraj S."/>
            <person name="Warren W."/>
            <person name="Mitreva M."/>
            <person name="Mardis E.R."/>
            <person name="Wilson R.K."/>
        </authorList>
    </citation>
    <scope>NUCLEOTIDE SEQUENCE [LARGE SCALE GENOMIC DNA]</scope>
    <source>
        <strain evidence="6 7">DSM 1785</strain>
    </source>
</reference>
<dbReference type="AlphaFoldDB" id="L1Q842"/>
<name>L1Q842_9CLOT</name>
<feature type="domain" description="N-acetylmuramoyl-L-alanine amidase" evidence="5">
    <location>
        <begin position="6"/>
        <end position="155"/>
    </location>
</feature>
<keyword evidence="3" id="KW-0378">Hydrolase</keyword>
<dbReference type="PANTHER" id="PTHR30417">
    <property type="entry name" value="N-ACETYLMURAMOYL-L-ALANINE AMIDASE AMID"/>
    <property type="match status" value="1"/>
</dbReference>
<dbReference type="EC" id="3.5.1.28" evidence="2"/>
<evidence type="ECO:0000256" key="3">
    <source>
        <dbReference type="ARBA" id="ARBA00022801"/>
    </source>
</evidence>
<dbReference type="InterPro" id="IPR051206">
    <property type="entry name" value="NAMLAA_amidase_2"/>
</dbReference>
<comment type="catalytic activity">
    <reaction evidence="1">
        <text>Hydrolyzes the link between N-acetylmuramoyl residues and L-amino acid residues in certain cell-wall glycopeptides.</text>
        <dbReference type="EC" id="3.5.1.28"/>
    </reaction>
</comment>
<dbReference type="eggNOG" id="COG2931">
    <property type="taxonomic scope" value="Bacteria"/>
</dbReference>
<dbReference type="PATRIC" id="fig|545697.3.peg.2825"/>
<evidence type="ECO:0000313" key="6">
    <source>
        <dbReference type="EMBL" id="EKY23860.1"/>
    </source>
</evidence>
<dbReference type="RefSeq" id="WP_005215124.1">
    <property type="nucleotide sequence ID" value="NZ_KB291681.1"/>
</dbReference>
<evidence type="ECO:0000259" key="5">
    <source>
        <dbReference type="SMART" id="SM00644"/>
    </source>
</evidence>
<comment type="caution">
    <text evidence="6">The sequence shown here is derived from an EMBL/GenBank/DDBJ whole genome shotgun (WGS) entry which is preliminary data.</text>
</comment>
<dbReference type="InterPro" id="IPR036505">
    <property type="entry name" value="Amidase/PGRP_sf"/>
</dbReference>
<dbReference type="SMART" id="SM00644">
    <property type="entry name" value="Ami_2"/>
    <property type="match status" value="1"/>
</dbReference>
<dbReference type="GO" id="GO:0008745">
    <property type="term" value="F:N-acetylmuramoyl-L-alanine amidase activity"/>
    <property type="evidence" value="ECO:0007669"/>
    <property type="project" value="UniProtKB-EC"/>
</dbReference>
<dbReference type="GO" id="GO:0071555">
    <property type="term" value="P:cell wall organization"/>
    <property type="evidence" value="ECO:0007669"/>
    <property type="project" value="UniProtKB-KW"/>
</dbReference>
<evidence type="ECO:0000256" key="4">
    <source>
        <dbReference type="ARBA" id="ARBA00023316"/>
    </source>
</evidence>
<dbReference type="PANTHER" id="PTHR30417:SF1">
    <property type="entry name" value="N-ACETYLMURAMOYL-L-ALANINE AMIDASE AMID"/>
    <property type="match status" value="1"/>
</dbReference>
<dbReference type="GO" id="GO:0009254">
    <property type="term" value="P:peptidoglycan turnover"/>
    <property type="evidence" value="ECO:0007669"/>
    <property type="project" value="TreeGrafter"/>
</dbReference>
<evidence type="ECO:0000313" key="7">
    <source>
        <dbReference type="Proteomes" id="UP000010420"/>
    </source>
</evidence>
<dbReference type="Gene3D" id="3.40.80.10">
    <property type="entry name" value="Peptidoglycan recognition protein-like"/>
    <property type="match status" value="1"/>
</dbReference>
<dbReference type="GO" id="GO:0009253">
    <property type="term" value="P:peptidoglycan catabolic process"/>
    <property type="evidence" value="ECO:0007669"/>
    <property type="project" value="InterPro"/>
</dbReference>
<organism evidence="6 7">
    <name type="scientific">Clostridium celatum DSM 1785</name>
    <dbReference type="NCBI Taxonomy" id="545697"/>
    <lineage>
        <taxon>Bacteria</taxon>
        <taxon>Bacillati</taxon>
        <taxon>Bacillota</taxon>
        <taxon>Clostridia</taxon>
        <taxon>Eubacteriales</taxon>
        <taxon>Clostridiaceae</taxon>
        <taxon>Clostridium</taxon>
    </lineage>
</organism>
<dbReference type="InterPro" id="IPR002502">
    <property type="entry name" value="Amidase_domain"/>
</dbReference>
<evidence type="ECO:0000256" key="1">
    <source>
        <dbReference type="ARBA" id="ARBA00001561"/>
    </source>
</evidence>
<dbReference type="Proteomes" id="UP000010420">
    <property type="component" value="Unassembled WGS sequence"/>
</dbReference>
<keyword evidence="7" id="KW-1185">Reference proteome</keyword>
<proteinExistence type="predicted"/>
<gene>
    <name evidence="6" type="ORF">HMPREF0216_02873</name>
</gene>
<accession>L1Q842</accession>
<dbReference type="HOGENOM" id="CLU_975582_0_0_9"/>
<protein>
    <recommendedName>
        <fullName evidence="2">N-acetylmuramoyl-L-alanine amidase</fullName>
        <ecNumber evidence="2">3.5.1.28</ecNumber>
    </recommendedName>
</protein>
<sequence length="289" mass="33353">MLPIQRKISDYNHYDYNNPKYIVMHYVGAQSSTAANNANYFAGGDRQGSAHYFVDDNSIWQSVEDKCGAWHVGNTRTEVNNQNSIGIEMCCIGPNLLVTETTENNAVELCKYLMNKYNIPISNVRTHYEVSGGTKVCPNWSANNWSRWSNFKNKLNGNLAINNNENKEEMNYSMYIFSKNWYLKKYPDVANSATYKNDPYKHYEKYGKKEGRKPLPPIPVEYNEGAYLELNKDVEKAVEKGSFISGIDHYMQYGFCESRKICKNDSIEAIKKRCEDLEVKLEEIKNIVE</sequence>
<dbReference type="SUPFAM" id="SSF55846">
    <property type="entry name" value="N-acetylmuramoyl-L-alanine amidase-like"/>
    <property type="match status" value="1"/>
</dbReference>
<dbReference type="OrthoDB" id="9794294at2"/>
<dbReference type="Pfam" id="PF01510">
    <property type="entry name" value="Amidase_2"/>
    <property type="match status" value="1"/>
</dbReference>
<evidence type="ECO:0000256" key="2">
    <source>
        <dbReference type="ARBA" id="ARBA00011901"/>
    </source>
</evidence>
<dbReference type="STRING" id="545697.HMPREF0216_02873"/>
<dbReference type="CDD" id="cd06583">
    <property type="entry name" value="PGRP"/>
    <property type="match status" value="1"/>
</dbReference>
<dbReference type="EMBL" id="AMEZ01000093">
    <property type="protein sequence ID" value="EKY23860.1"/>
    <property type="molecule type" value="Genomic_DNA"/>
</dbReference>